<protein>
    <submittedName>
        <fullName evidence="3">Uncharacterized protein</fullName>
    </submittedName>
</protein>
<dbReference type="AlphaFoldDB" id="A0A6A6DGJ0"/>
<reference evidence="3" key="1">
    <citation type="journal article" date="2020" name="Stud. Mycol.">
        <title>101 Dothideomycetes genomes: a test case for predicting lifestyles and emergence of pathogens.</title>
        <authorList>
            <person name="Haridas S."/>
            <person name="Albert R."/>
            <person name="Binder M."/>
            <person name="Bloem J."/>
            <person name="Labutti K."/>
            <person name="Salamov A."/>
            <person name="Andreopoulos B."/>
            <person name="Baker S."/>
            <person name="Barry K."/>
            <person name="Bills G."/>
            <person name="Bluhm B."/>
            <person name="Cannon C."/>
            <person name="Castanera R."/>
            <person name="Culley D."/>
            <person name="Daum C."/>
            <person name="Ezra D."/>
            <person name="Gonzalez J."/>
            <person name="Henrissat B."/>
            <person name="Kuo A."/>
            <person name="Liang C."/>
            <person name="Lipzen A."/>
            <person name="Lutzoni F."/>
            <person name="Magnuson J."/>
            <person name="Mondo S."/>
            <person name="Nolan M."/>
            <person name="Ohm R."/>
            <person name="Pangilinan J."/>
            <person name="Park H.-J."/>
            <person name="Ramirez L."/>
            <person name="Alfaro M."/>
            <person name="Sun H."/>
            <person name="Tritt A."/>
            <person name="Yoshinaga Y."/>
            <person name="Zwiers L.-H."/>
            <person name="Turgeon B."/>
            <person name="Goodwin S."/>
            <person name="Spatafora J."/>
            <person name="Crous P."/>
            <person name="Grigoriev I."/>
        </authorList>
    </citation>
    <scope>NUCLEOTIDE SEQUENCE</scope>
    <source>
        <strain evidence="3">CBS 207.26</strain>
    </source>
</reference>
<sequence>MKMPVGPFERPIPRIGDSRLPRLTWTENSCLCFGTMVYASIHMTGWNFQFPTRVEQILWRASSLILLGATVAFWIIESLAMGWRYGGGQELFTRLFTQRSKSRPAELTTSNSNSNSNIANGTTQTSGTVESQQEYSHETPFEPRELPLAWEFWSIFPTAFIYAAARVYILVEALLGLRSLPLSAYLTVDWASLFPHI</sequence>
<keyword evidence="2" id="KW-0472">Membrane</keyword>
<keyword evidence="4" id="KW-1185">Reference proteome</keyword>
<evidence type="ECO:0000256" key="1">
    <source>
        <dbReference type="SAM" id="MobiDB-lite"/>
    </source>
</evidence>
<evidence type="ECO:0000313" key="3">
    <source>
        <dbReference type="EMBL" id="KAF2178265.1"/>
    </source>
</evidence>
<dbReference type="Proteomes" id="UP000800200">
    <property type="component" value="Unassembled WGS sequence"/>
</dbReference>
<feature type="compositionally biased region" description="Polar residues" evidence="1">
    <location>
        <begin position="118"/>
        <end position="134"/>
    </location>
</feature>
<dbReference type="PANTHER" id="PTHR35043:SF8">
    <property type="entry name" value="DUF4220 DOMAIN-CONTAINING PROTEIN"/>
    <property type="match status" value="1"/>
</dbReference>
<organism evidence="3 4">
    <name type="scientific">Zopfia rhizophila CBS 207.26</name>
    <dbReference type="NCBI Taxonomy" id="1314779"/>
    <lineage>
        <taxon>Eukaryota</taxon>
        <taxon>Fungi</taxon>
        <taxon>Dikarya</taxon>
        <taxon>Ascomycota</taxon>
        <taxon>Pezizomycotina</taxon>
        <taxon>Dothideomycetes</taxon>
        <taxon>Dothideomycetes incertae sedis</taxon>
        <taxon>Zopfiaceae</taxon>
        <taxon>Zopfia</taxon>
    </lineage>
</organism>
<dbReference type="OrthoDB" id="9451547at2759"/>
<dbReference type="EMBL" id="ML994676">
    <property type="protein sequence ID" value="KAF2178265.1"/>
    <property type="molecule type" value="Genomic_DNA"/>
</dbReference>
<feature type="region of interest" description="Disordered" evidence="1">
    <location>
        <begin position="103"/>
        <end position="136"/>
    </location>
</feature>
<gene>
    <name evidence="3" type="ORF">K469DRAFT_803522</name>
</gene>
<name>A0A6A6DGJ0_9PEZI</name>
<keyword evidence="2" id="KW-0812">Transmembrane</keyword>
<accession>A0A6A6DGJ0</accession>
<dbReference type="PANTHER" id="PTHR35043">
    <property type="entry name" value="TRANSCRIPTION FACTOR DOMAIN-CONTAINING PROTEIN"/>
    <property type="match status" value="1"/>
</dbReference>
<evidence type="ECO:0000313" key="4">
    <source>
        <dbReference type="Proteomes" id="UP000800200"/>
    </source>
</evidence>
<keyword evidence="2" id="KW-1133">Transmembrane helix</keyword>
<proteinExistence type="predicted"/>
<evidence type="ECO:0000256" key="2">
    <source>
        <dbReference type="SAM" id="Phobius"/>
    </source>
</evidence>
<feature type="transmembrane region" description="Helical" evidence="2">
    <location>
        <begin position="152"/>
        <end position="171"/>
    </location>
</feature>
<feature type="transmembrane region" description="Helical" evidence="2">
    <location>
        <begin position="57"/>
        <end position="76"/>
    </location>
</feature>